<dbReference type="AlphaFoldDB" id="A0AAW3ZVT4"/>
<proteinExistence type="predicted"/>
<dbReference type="Gene3D" id="3.40.50.300">
    <property type="entry name" value="P-loop containing nucleotide triphosphate hydrolases"/>
    <property type="match status" value="1"/>
</dbReference>
<evidence type="ECO:0000313" key="5">
    <source>
        <dbReference type="Proteomes" id="UP000650616"/>
    </source>
</evidence>
<organism evidence="4 5">
    <name type="scientific">Campylobacter californiensis</name>
    <dbReference type="NCBI Taxonomy" id="1032243"/>
    <lineage>
        <taxon>Bacteria</taxon>
        <taxon>Pseudomonadati</taxon>
        <taxon>Campylobacterota</taxon>
        <taxon>Epsilonproteobacteria</taxon>
        <taxon>Campylobacterales</taxon>
        <taxon>Campylobacteraceae</taxon>
        <taxon>Campylobacter</taxon>
    </lineage>
</organism>
<name>A0AAW3ZVT4_9BACT</name>
<dbReference type="Proteomes" id="UP000650616">
    <property type="component" value="Unassembled WGS sequence"/>
</dbReference>
<gene>
    <name evidence="4" type="ORF">CCAL9337_08730</name>
</gene>
<feature type="domain" description="ABC transporter" evidence="3">
    <location>
        <begin position="2"/>
        <end position="232"/>
    </location>
</feature>
<dbReference type="InterPro" id="IPR003593">
    <property type="entry name" value="AAA+_ATPase"/>
</dbReference>
<sequence>MIKIRNLKLDYKNFTALDIKNLDISTSQTTALSGFNGSGKSTLIKCISGLLKPSEGSIKIWDKELNKMSLGELKQIAVLLPEPSLLKRSVRENFKFALRSRNQEAKFNAIVPEVLELVGLDESFLDKAHFELSSGQNKRIAFALLLSLRARLNLLDEPTNAVDMGTSRLFSKAIEYVKEQHGSNFIIASHDEKWLSAISDENIFLHNGRVSEFELKNIFDAKDGAINFGDFSLFLPQELKDAQKIAINQNLITINEENAKFEGILHSVSLYFGNKSLIKIKAGDFLLKCIVGSNRLKSEELATGKRVKFNVPQSAFLAIE</sequence>
<dbReference type="SUPFAM" id="SSF52540">
    <property type="entry name" value="P-loop containing nucleoside triphosphate hydrolases"/>
    <property type="match status" value="1"/>
</dbReference>
<accession>A0AAW3ZVT4</accession>
<reference evidence="4 5" key="1">
    <citation type="submission" date="2015-08" db="EMBL/GenBank/DDBJ databases">
        <title>Comparative genomics of the Campylobacter concisus group.</title>
        <authorList>
            <person name="Yee E."/>
            <person name="Chapman M.H."/>
            <person name="Huynh S."/>
            <person name="Bono J.L."/>
            <person name="On S.L."/>
            <person name="St Leger J."/>
            <person name="Foster G."/>
            <person name="Parker C.T."/>
            <person name="Miller W.G."/>
        </authorList>
    </citation>
    <scope>NUCLEOTIDE SEQUENCE [LARGE SCALE GENOMIC DNA]</scope>
    <source>
        <strain evidence="4 5">RM9337</strain>
    </source>
</reference>
<dbReference type="RefSeq" id="WP_170017169.1">
    <property type="nucleotide sequence ID" value="NZ_JADBHR010000018.1"/>
</dbReference>
<dbReference type="Pfam" id="PF00005">
    <property type="entry name" value="ABC_tran"/>
    <property type="match status" value="1"/>
</dbReference>
<dbReference type="PANTHER" id="PTHR43423">
    <property type="entry name" value="ABC TRANSPORTER I FAMILY MEMBER 17"/>
    <property type="match status" value="1"/>
</dbReference>
<dbReference type="GO" id="GO:0016887">
    <property type="term" value="F:ATP hydrolysis activity"/>
    <property type="evidence" value="ECO:0007669"/>
    <property type="project" value="InterPro"/>
</dbReference>
<evidence type="ECO:0000313" key="4">
    <source>
        <dbReference type="EMBL" id="MBE3608802.1"/>
    </source>
</evidence>
<dbReference type="EMBL" id="LIWG01000014">
    <property type="protein sequence ID" value="MBE3608802.1"/>
    <property type="molecule type" value="Genomic_DNA"/>
</dbReference>
<protein>
    <submittedName>
        <fullName evidence="4">ATP-binding cassette domain-containing protein</fullName>
    </submittedName>
</protein>
<dbReference type="InterPro" id="IPR003439">
    <property type="entry name" value="ABC_transporter-like_ATP-bd"/>
</dbReference>
<dbReference type="InterPro" id="IPR053569">
    <property type="entry name" value="Tungstate_ABC_transporter"/>
</dbReference>
<dbReference type="SMART" id="SM00382">
    <property type="entry name" value="AAA"/>
    <property type="match status" value="1"/>
</dbReference>
<dbReference type="PROSITE" id="PS50893">
    <property type="entry name" value="ABC_TRANSPORTER_2"/>
    <property type="match status" value="1"/>
</dbReference>
<keyword evidence="2 4" id="KW-0067">ATP-binding</keyword>
<dbReference type="GO" id="GO:0005524">
    <property type="term" value="F:ATP binding"/>
    <property type="evidence" value="ECO:0007669"/>
    <property type="project" value="UniProtKB-KW"/>
</dbReference>
<evidence type="ECO:0000256" key="1">
    <source>
        <dbReference type="ARBA" id="ARBA00022741"/>
    </source>
</evidence>
<dbReference type="NCBIfam" id="NF041774">
    <property type="entry name" value="tung_ATPbind_TupC"/>
    <property type="match status" value="1"/>
</dbReference>
<keyword evidence="1" id="KW-0547">Nucleotide-binding</keyword>
<evidence type="ECO:0000259" key="3">
    <source>
        <dbReference type="PROSITE" id="PS50893"/>
    </source>
</evidence>
<dbReference type="InterPro" id="IPR027417">
    <property type="entry name" value="P-loop_NTPase"/>
</dbReference>
<comment type="caution">
    <text evidence="4">The sequence shown here is derived from an EMBL/GenBank/DDBJ whole genome shotgun (WGS) entry which is preliminary data.</text>
</comment>
<keyword evidence="5" id="KW-1185">Reference proteome</keyword>
<dbReference type="PANTHER" id="PTHR43423:SF1">
    <property type="entry name" value="ABC TRANSPORTER I FAMILY MEMBER 17"/>
    <property type="match status" value="1"/>
</dbReference>
<evidence type="ECO:0000256" key="2">
    <source>
        <dbReference type="ARBA" id="ARBA00022840"/>
    </source>
</evidence>